<feature type="compositionally biased region" description="Polar residues" evidence="16">
    <location>
        <begin position="414"/>
        <end position="436"/>
    </location>
</feature>
<sequence>MKYVASSLGNAVMASSMPPDDGLIIFRELDRARKNFVLENELHIIYQVTPIHLADQWEKLSWSEYLNFWYNLPSDQQKVGELVGVEERFLVRMVANLSAANMKTQYYRQLAIHRRFYTALALQDLVNEVPLKTVAKRYGCNRGKLQSLQQSSATFAGMVTSFCNRLGWVNLELLLCHFQSRLNFGIQRELCDLIRLSLLNGHRARLIYNGGFETVADVANADPKQIETLLKNAGPFQSEKQRDNETEYEVKERRKARCIWLMGKEGYTEAEAAKLLVEEARQMLQKDLGINIEWRNNDDESSTNSATSDENQTDEERIQIRDSQVASSISVPENGKNMSTKDLNRTKSQLKISQTPSTSKTSLKNTFETPTTAHMALQHIAIITSSISKTVLQNIAETPSTSKTSEKNAVETPKTAQATLQNVSKTPSTSIMDSQDSPDIIAASDEEENKSTTKYSFRKRIQSNAECSLMGDSLMLTSQLERLLDGKVSPLANTTKPNCEKREILVGETMLISPTSFPPPITTVTSTPCLQPNVNKPNTPPLFGDLTDLSLEAYMGNYKSPLLDSEDLPPTTQNGGDDCFEQSQVILTENEPISNENNSKSLHLEESSTDSCDTIQSSQPIAKKTFTKLMRYSPKPKGKLDEMPLRRFYSDPQPPTSSKISDETLNILNAFTDSDYVPRKRAKQKCDEPKNKVDVPKVMARLNSQSWNNRSSGFGTKLRPNSSKFLTTPHSKRKLTFSKRLLSREENDPEMRISDSEESDVELENVKPQKSNLIADDAFAIIDVAANAHLFQTFIDEWKKQKKFSLCLSCAKLAPKNEMIGAKIKGGVQRVDKSGKGFEIEEKNVSVVGLSVVWEDRDAYFVSFLDNNQNEIESPSLSAPPLDPELSISTRLNEIKKVLDSRKDCTMIAYDLKEQIRLLNRVSDSFPSCRVEDPKVGVWLLDPTDNPKTIHNLVLEFCPEDISVLEHVGGTMNACSIGLTPETRGSPRIRSAVEAVISFRVMNKVEEKLRDENLMKSFKEIEMPSILLLCKMELDGLGFDTEEFRKQMRVIEKKLSVLDGKAHQIAGRRFSLKSTVEVAKVLFGELGLHPNGEKDQNRRTQARGSNWKRSKEYNTNKTTLEKMSRNHQLPKIILEHRKLSSALDNMILPLLRMSRRLPQVQMDRIFGISEHHTATGRVTMHEPNLQTVPRDIILVEAAEKGETSSIVNLRNAFIPFKGGILLAADYSQLELRILAHLSRDEDLISILNSGGDVFKNIAAQWKGKEVKNITDIERQQAKQICYGMIYGIGAKSLSEQLNVEEEDGVVFLHDFKSKYPGMTRYMTKVIDSCRENGYVTTVMGRRRYLPSITSDVPSSRSHAERQAVNTTIQGSAADLAKIAMIRIDGALKKEFGCDKPYRNVKNLPRGVSLVLQLHDELIYEVNDKILPLVAQIVMTEMESALKLSVQLPVKLKSGHSWGSFQEYSIF</sequence>
<dbReference type="Pfam" id="PF25453">
    <property type="entry name" value="DUF7898"/>
    <property type="match status" value="1"/>
</dbReference>
<dbReference type="GO" id="GO:0006261">
    <property type="term" value="P:DNA-templated DNA replication"/>
    <property type="evidence" value="ECO:0007669"/>
    <property type="project" value="InterPro"/>
</dbReference>
<evidence type="ECO:0000313" key="18">
    <source>
        <dbReference type="EnsemblMetazoa" id="SMAR004658-PA"/>
    </source>
</evidence>
<dbReference type="HOGENOM" id="CLU_000818_0_1_1"/>
<dbReference type="EnsemblMetazoa" id="SMAR004658-RA">
    <property type="protein sequence ID" value="SMAR004658-PA"/>
    <property type="gene ID" value="SMAR004658"/>
</dbReference>
<dbReference type="InterPro" id="IPR036397">
    <property type="entry name" value="RNaseH_sf"/>
</dbReference>
<dbReference type="Gene3D" id="1.10.3380.20">
    <property type="match status" value="1"/>
</dbReference>
<organism evidence="18 19">
    <name type="scientific">Strigamia maritima</name>
    <name type="common">European centipede</name>
    <name type="synonym">Geophilus maritimus</name>
    <dbReference type="NCBI Taxonomy" id="126957"/>
    <lineage>
        <taxon>Eukaryota</taxon>
        <taxon>Metazoa</taxon>
        <taxon>Ecdysozoa</taxon>
        <taxon>Arthropoda</taxon>
        <taxon>Myriapoda</taxon>
        <taxon>Chilopoda</taxon>
        <taxon>Pleurostigmophora</taxon>
        <taxon>Geophilomorpha</taxon>
        <taxon>Linotaeniidae</taxon>
        <taxon>Strigamia</taxon>
    </lineage>
</organism>
<dbReference type="InterPro" id="IPR043502">
    <property type="entry name" value="DNA/RNA_pol_sf"/>
</dbReference>
<keyword evidence="11" id="KW-0239">DNA-directed DNA polymerase</keyword>
<dbReference type="EC" id="2.7.7.7" evidence="4"/>
<comment type="cofactor">
    <cofactor evidence="1">
        <name>Mg(2+)</name>
        <dbReference type="ChEBI" id="CHEBI:18420"/>
    </cofactor>
</comment>
<dbReference type="GO" id="GO:0016787">
    <property type="term" value="F:hydrolase activity"/>
    <property type="evidence" value="ECO:0007669"/>
    <property type="project" value="UniProtKB-KW"/>
</dbReference>
<feature type="region of interest" description="Disordered" evidence="16">
    <location>
        <begin position="709"/>
        <end position="729"/>
    </location>
</feature>
<dbReference type="EMBL" id="JH431520">
    <property type="status" value="NOT_ANNOTATED_CDS"/>
    <property type="molecule type" value="Genomic_DNA"/>
</dbReference>
<feature type="region of interest" description="Disordered" evidence="16">
    <location>
        <begin position="633"/>
        <end position="660"/>
    </location>
</feature>
<feature type="region of interest" description="Disordered" evidence="16">
    <location>
        <begin position="398"/>
        <end position="436"/>
    </location>
</feature>
<dbReference type="Gene3D" id="3.30.420.10">
    <property type="entry name" value="Ribonuclease H-like superfamily/Ribonuclease H"/>
    <property type="match status" value="1"/>
</dbReference>
<evidence type="ECO:0000256" key="11">
    <source>
        <dbReference type="ARBA" id="ARBA00022932"/>
    </source>
</evidence>
<evidence type="ECO:0000256" key="5">
    <source>
        <dbReference type="ARBA" id="ARBA00022679"/>
    </source>
</evidence>
<feature type="compositionally biased region" description="Basic and acidic residues" evidence="16">
    <location>
        <begin position="638"/>
        <end position="649"/>
    </location>
</feature>
<comment type="subcellular location">
    <subcellularLocation>
        <location evidence="2">Nucleus</location>
    </subcellularLocation>
</comment>
<dbReference type="SMART" id="SM00482">
    <property type="entry name" value="POLAc"/>
    <property type="match status" value="1"/>
</dbReference>
<dbReference type="InterPro" id="IPR001098">
    <property type="entry name" value="DNA-dir_DNA_pol_A_palm_dom"/>
</dbReference>
<dbReference type="PROSITE" id="PS00447">
    <property type="entry name" value="DNA_POLYMERASE_A"/>
    <property type="match status" value="1"/>
</dbReference>
<dbReference type="GO" id="GO:0003887">
    <property type="term" value="F:DNA-directed DNA polymerase activity"/>
    <property type="evidence" value="ECO:0007669"/>
    <property type="project" value="UniProtKB-KW"/>
</dbReference>
<dbReference type="STRING" id="126957.T1IU43"/>
<reference evidence="18" key="2">
    <citation type="submission" date="2015-02" db="UniProtKB">
        <authorList>
            <consortium name="EnsemblMetazoa"/>
        </authorList>
    </citation>
    <scope>IDENTIFICATION</scope>
</reference>
<dbReference type="PANTHER" id="PTHR10133:SF62">
    <property type="entry name" value="DNA POLYMERASE THETA"/>
    <property type="match status" value="1"/>
</dbReference>
<dbReference type="PhylomeDB" id="T1IU43"/>
<evidence type="ECO:0000256" key="13">
    <source>
        <dbReference type="ARBA" id="ARBA00023242"/>
    </source>
</evidence>
<dbReference type="Gene3D" id="1.10.150.20">
    <property type="entry name" value="5' to 3' exonuclease, C-terminal subdomain"/>
    <property type="match status" value="1"/>
</dbReference>
<feature type="region of interest" description="Disordered" evidence="16">
    <location>
        <begin position="295"/>
        <end position="365"/>
    </location>
</feature>
<feature type="compositionally biased region" description="Polar residues" evidence="16">
    <location>
        <begin position="321"/>
        <end position="365"/>
    </location>
</feature>
<dbReference type="SUPFAM" id="SSF158702">
    <property type="entry name" value="Sec63 N-terminal domain-like"/>
    <property type="match status" value="1"/>
</dbReference>
<comment type="similarity">
    <text evidence="3">Belongs to the DNA polymerase type-A family.</text>
</comment>
<evidence type="ECO:0000256" key="7">
    <source>
        <dbReference type="ARBA" id="ARBA00022741"/>
    </source>
</evidence>
<dbReference type="PRINTS" id="PR00868">
    <property type="entry name" value="DNAPOLI"/>
</dbReference>
<dbReference type="GO" id="GO:0005634">
    <property type="term" value="C:nucleus"/>
    <property type="evidence" value="ECO:0007669"/>
    <property type="project" value="UniProtKB-SubCell"/>
</dbReference>
<dbReference type="GO" id="GO:0005524">
    <property type="term" value="F:ATP binding"/>
    <property type="evidence" value="ECO:0007669"/>
    <property type="project" value="UniProtKB-KW"/>
</dbReference>
<dbReference type="SUPFAM" id="SSF56672">
    <property type="entry name" value="DNA/RNA polymerases"/>
    <property type="match status" value="1"/>
</dbReference>
<accession>T1IU43</accession>
<feature type="domain" description="DNA-directed DNA polymerase family A palm" evidence="17">
    <location>
        <begin position="1209"/>
        <end position="1425"/>
    </location>
</feature>
<proteinExistence type="inferred from homology"/>
<evidence type="ECO:0000256" key="15">
    <source>
        <dbReference type="ARBA" id="ARBA00074669"/>
    </source>
</evidence>
<keyword evidence="13" id="KW-0539">Nucleus</keyword>
<dbReference type="InterPro" id="IPR048960">
    <property type="entry name" value="POLQ-like_helical"/>
</dbReference>
<dbReference type="Proteomes" id="UP000014500">
    <property type="component" value="Unassembled WGS sequence"/>
</dbReference>
<keyword evidence="10" id="KW-0067">ATP-binding</keyword>
<evidence type="ECO:0000256" key="16">
    <source>
        <dbReference type="SAM" id="MobiDB-lite"/>
    </source>
</evidence>
<evidence type="ECO:0000259" key="17">
    <source>
        <dbReference type="SMART" id="SM00482"/>
    </source>
</evidence>
<keyword evidence="12" id="KW-0234">DNA repair</keyword>
<dbReference type="InterPro" id="IPR019760">
    <property type="entry name" value="DNA-dir_DNA_pol_A_CS"/>
</dbReference>
<keyword evidence="19" id="KW-1185">Reference proteome</keyword>
<dbReference type="InterPro" id="IPR057220">
    <property type="entry name" value="DUF7898"/>
</dbReference>
<evidence type="ECO:0000256" key="4">
    <source>
        <dbReference type="ARBA" id="ARBA00012417"/>
    </source>
</evidence>
<keyword evidence="5" id="KW-0808">Transferase</keyword>
<name>T1IU43_STRMM</name>
<evidence type="ECO:0000256" key="1">
    <source>
        <dbReference type="ARBA" id="ARBA00001946"/>
    </source>
</evidence>
<keyword evidence="7" id="KW-0547">Nucleotide-binding</keyword>
<evidence type="ECO:0000256" key="12">
    <source>
        <dbReference type="ARBA" id="ARBA00023204"/>
    </source>
</evidence>
<dbReference type="Pfam" id="PF21099">
    <property type="entry name" value="POLQ_helical"/>
    <property type="match status" value="1"/>
</dbReference>
<dbReference type="eggNOG" id="KOG0950">
    <property type="taxonomic scope" value="Eukaryota"/>
</dbReference>
<dbReference type="CDD" id="cd08638">
    <property type="entry name" value="DNA_pol_A_theta"/>
    <property type="match status" value="1"/>
</dbReference>
<dbReference type="Gene3D" id="1.20.1060.10">
    <property type="entry name" value="Taq DNA Polymerase, Chain T, domain 4"/>
    <property type="match status" value="1"/>
</dbReference>
<dbReference type="OMA" id="FHNMCQQ"/>
<evidence type="ECO:0000256" key="3">
    <source>
        <dbReference type="ARBA" id="ARBA00007705"/>
    </source>
</evidence>
<evidence type="ECO:0000313" key="19">
    <source>
        <dbReference type="Proteomes" id="UP000014500"/>
    </source>
</evidence>
<dbReference type="GO" id="GO:0097681">
    <property type="term" value="P:double-strand break repair via alternative nonhomologous end joining"/>
    <property type="evidence" value="ECO:0007669"/>
    <property type="project" value="TreeGrafter"/>
</dbReference>
<evidence type="ECO:0000256" key="10">
    <source>
        <dbReference type="ARBA" id="ARBA00022840"/>
    </source>
</evidence>
<keyword evidence="6" id="KW-0548">Nucleotidyltransferase</keyword>
<dbReference type="GO" id="GO:0003677">
    <property type="term" value="F:DNA binding"/>
    <property type="evidence" value="ECO:0007669"/>
    <property type="project" value="InterPro"/>
</dbReference>
<keyword evidence="9" id="KW-0378">Hydrolase</keyword>
<comment type="catalytic activity">
    <reaction evidence="14">
        <text>DNA(n) + a 2'-deoxyribonucleoside 5'-triphosphate = DNA(n+1) + diphosphate</text>
        <dbReference type="Rhea" id="RHEA:22508"/>
        <dbReference type="Rhea" id="RHEA-COMP:17339"/>
        <dbReference type="Rhea" id="RHEA-COMP:17340"/>
        <dbReference type="ChEBI" id="CHEBI:33019"/>
        <dbReference type="ChEBI" id="CHEBI:61560"/>
        <dbReference type="ChEBI" id="CHEBI:173112"/>
        <dbReference type="EC" id="2.7.7.7"/>
    </reaction>
</comment>
<dbReference type="Gene3D" id="3.30.70.370">
    <property type="match status" value="1"/>
</dbReference>
<evidence type="ECO:0000256" key="9">
    <source>
        <dbReference type="ARBA" id="ARBA00022801"/>
    </source>
</evidence>
<keyword evidence="8" id="KW-0227">DNA damage</keyword>
<dbReference type="InterPro" id="IPR002298">
    <property type="entry name" value="DNA_polymerase_A"/>
</dbReference>
<dbReference type="FunFam" id="1.10.150.20:FF:000070">
    <property type="entry name" value="DNA polymerase I, putative"/>
    <property type="match status" value="1"/>
</dbReference>
<evidence type="ECO:0000256" key="14">
    <source>
        <dbReference type="ARBA" id="ARBA00049244"/>
    </source>
</evidence>
<dbReference type="FunFam" id="1.10.3380.20:FF:000001">
    <property type="entry name" value="DNA polymerase theta"/>
    <property type="match status" value="1"/>
</dbReference>
<evidence type="ECO:0000256" key="2">
    <source>
        <dbReference type="ARBA" id="ARBA00004123"/>
    </source>
</evidence>
<dbReference type="Pfam" id="PF00476">
    <property type="entry name" value="DNA_pol_A"/>
    <property type="match status" value="1"/>
</dbReference>
<evidence type="ECO:0000256" key="6">
    <source>
        <dbReference type="ARBA" id="ARBA00022695"/>
    </source>
</evidence>
<reference evidence="19" key="1">
    <citation type="submission" date="2011-05" db="EMBL/GenBank/DDBJ databases">
        <authorList>
            <person name="Richards S.R."/>
            <person name="Qu J."/>
            <person name="Jiang H."/>
            <person name="Jhangiani S.N."/>
            <person name="Agravi P."/>
            <person name="Goodspeed R."/>
            <person name="Gross S."/>
            <person name="Mandapat C."/>
            <person name="Jackson L."/>
            <person name="Mathew T."/>
            <person name="Pu L."/>
            <person name="Thornton R."/>
            <person name="Saada N."/>
            <person name="Wilczek-Boney K.B."/>
            <person name="Lee S."/>
            <person name="Kovar C."/>
            <person name="Wu Y."/>
            <person name="Scherer S.E."/>
            <person name="Worley K.C."/>
            <person name="Muzny D.M."/>
            <person name="Gibbs R."/>
        </authorList>
    </citation>
    <scope>NUCLEOTIDE SEQUENCE</scope>
    <source>
        <strain evidence="19">Brora</strain>
    </source>
</reference>
<protein>
    <recommendedName>
        <fullName evidence="15">DNA polymerase theta</fullName>
        <ecNumber evidence="4">2.7.7.7</ecNumber>
    </recommendedName>
</protein>
<dbReference type="PANTHER" id="PTHR10133">
    <property type="entry name" value="DNA POLYMERASE I"/>
    <property type="match status" value="1"/>
</dbReference>
<evidence type="ECO:0000256" key="8">
    <source>
        <dbReference type="ARBA" id="ARBA00022763"/>
    </source>
</evidence>